<reference evidence="1" key="1">
    <citation type="journal article" date="2021" name="Proc. Natl. Acad. Sci. U.S.A.">
        <title>A Catalog of Tens of Thousands of Viruses from Human Metagenomes Reveals Hidden Associations with Chronic Diseases.</title>
        <authorList>
            <person name="Tisza M.J."/>
            <person name="Buck C.B."/>
        </authorList>
    </citation>
    <scope>NUCLEOTIDE SEQUENCE</scope>
    <source>
        <strain evidence="1">CtOSJ35</strain>
    </source>
</reference>
<accession>A0A8S5PLF9</accession>
<organism evidence="1">
    <name type="scientific">Siphoviridae sp. ctOSJ35</name>
    <dbReference type="NCBI Taxonomy" id="2825479"/>
    <lineage>
        <taxon>Viruses</taxon>
        <taxon>Duplodnaviria</taxon>
        <taxon>Heunggongvirae</taxon>
        <taxon>Uroviricota</taxon>
        <taxon>Caudoviricetes</taxon>
    </lineage>
</organism>
<protein>
    <submittedName>
        <fullName evidence="1">Uncharacterized protein</fullName>
    </submittedName>
</protein>
<name>A0A8S5PLF9_9CAUD</name>
<proteinExistence type="predicted"/>
<sequence length="204" mass="23706">MYYEELSPIVFAVIYNRFLRSERLVRLLTCYKRNTSPYLDKSFDEEIERIGGLNNLVYMGQDLDKCTDVHIYPLEHIPDAKLDQKTYLTVTLNGGYTTEVEQYKRVIVCVDVVVHDEQSVILSDNPDYPIAYRLYDIAHEVDAIINDKRLEDFSPGRMCLIGFQRRYYNGYFNGLQLQYQLTLNSTIGCDGGSTNLLPKFILKN</sequence>
<dbReference type="EMBL" id="BK015447">
    <property type="protein sequence ID" value="DAE07257.1"/>
    <property type="molecule type" value="Genomic_DNA"/>
</dbReference>
<evidence type="ECO:0000313" key="1">
    <source>
        <dbReference type="EMBL" id="DAE07257.1"/>
    </source>
</evidence>